<sequence>MTVLVLGGTAEARELAADLHARGVPVMSSLAGRVSAPRLPEGEVRIGGFGGPDGFAAWLVEQQVTAVVDATHPFAERISASAVTASRLTGVPLLRLARPGWEQGPGDDWHWVADLGEAARVVPTLGQRIFLTSGRQGLAAFAHLTGPWFLVRCVDPPSPPLPPKAEVVLARGPYTVASELSLLCEHGIDVLVTKDSGGAHTSAKLAACRDLGVPVVVVRRPDRSGAASVATVAAAVRWVLGIR</sequence>
<keyword evidence="5" id="KW-1185">Reference proteome</keyword>
<protein>
    <submittedName>
        <fullName evidence="4">Cobalt-precorrin-6A reductase</fullName>
    </submittedName>
</protein>
<evidence type="ECO:0000313" key="5">
    <source>
        <dbReference type="Proteomes" id="UP001501116"/>
    </source>
</evidence>
<keyword evidence="2" id="KW-0169">Cobalamin biosynthesis</keyword>
<evidence type="ECO:0000313" key="4">
    <source>
        <dbReference type="EMBL" id="GAA1955616.1"/>
    </source>
</evidence>
<dbReference type="Pfam" id="PF02571">
    <property type="entry name" value="CbiJ"/>
    <property type="match status" value="1"/>
</dbReference>
<evidence type="ECO:0000256" key="1">
    <source>
        <dbReference type="ARBA" id="ARBA00004953"/>
    </source>
</evidence>
<organism evidence="4 5">
    <name type="scientific">Amycolatopsis minnesotensis</name>
    <dbReference type="NCBI Taxonomy" id="337894"/>
    <lineage>
        <taxon>Bacteria</taxon>
        <taxon>Bacillati</taxon>
        <taxon>Actinomycetota</taxon>
        <taxon>Actinomycetes</taxon>
        <taxon>Pseudonocardiales</taxon>
        <taxon>Pseudonocardiaceae</taxon>
        <taxon>Amycolatopsis</taxon>
    </lineage>
</organism>
<comment type="caution">
    <text evidence="4">The sequence shown here is derived from an EMBL/GenBank/DDBJ whole genome shotgun (WGS) entry which is preliminary data.</text>
</comment>
<gene>
    <name evidence="4" type="ORF">GCM10009754_26660</name>
</gene>
<evidence type="ECO:0000256" key="3">
    <source>
        <dbReference type="ARBA" id="ARBA00023002"/>
    </source>
</evidence>
<dbReference type="NCBIfam" id="TIGR00715">
    <property type="entry name" value="precor6x_red"/>
    <property type="match status" value="1"/>
</dbReference>
<dbReference type="InterPro" id="IPR003723">
    <property type="entry name" value="Precorrin-6x_reduct"/>
</dbReference>
<evidence type="ECO:0000256" key="2">
    <source>
        <dbReference type="ARBA" id="ARBA00022573"/>
    </source>
</evidence>
<keyword evidence="3" id="KW-0560">Oxidoreductase</keyword>
<dbReference type="NCBIfam" id="NF005968">
    <property type="entry name" value="PRK08057.1-2"/>
    <property type="match status" value="1"/>
</dbReference>
<dbReference type="PROSITE" id="PS51014">
    <property type="entry name" value="COBK_CBIJ"/>
    <property type="match status" value="1"/>
</dbReference>
<accession>A0ABN2QP17</accession>
<comment type="pathway">
    <text evidence="1">Cofactor biosynthesis; adenosylcobalamin biosynthesis.</text>
</comment>
<name>A0ABN2QP17_9PSEU</name>
<dbReference type="EMBL" id="BAAANN010000009">
    <property type="protein sequence ID" value="GAA1955616.1"/>
    <property type="molecule type" value="Genomic_DNA"/>
</dbReference>
<reference evidence="4 5" key="1">
    <citation type="journal article" date="2019" name="Int. J. Syst. Evol. Microbiol.">
        <title>The Global Catalogue of Microorganisms (GCM) 10K type strain sequencing project: providing services to taxonomists for standard genome sequencing and annotation.</title>
        <authorList>
            <consortium name="The Broad Institute Genomics Platform"/>
            <consortium name="The Broad Institute Genome Sequencing Center for Infectious Disease"/>
            <person name="Wu L."/>
            <person name="Ma J."/>
        </authorList>
    </citation>
    <scope>NUCLEOTIDE SEQUENCE [LARGE SCALE GENOMIC DNA]</scope>
    <source>
        <strain evidence="4 5">JCM 14545</strain>
    </source>
</reference>
<dbReference type="PANTHER" id="PTHR36925:SF1">
    <property type="entry name" value="COBALT-PRECORRIN-6A REDUCTASE"/>
    <property type="match status" value="1"/>
</dbReference>
<dbReference type="RefSeq" id="WP_344417364.1">
    <property type="nucleotide sequence ID" value="NZ_BAAANN010000009.1"/>
</dbReference>
<dbReference type="Proteomes" id="UP001501116">
    <property type="component" value="Unassembled WGS sequence"/>
</dbReference>
<dbReference type="PANTHER" id="PTHR36925">
    <property type="entry name" value="COBALT-PRECORRIN-6A REDUCTASE"/>
    <property type="match status" value="1"/>
</dbReference>
<proteinExistence type="predicted"/>